<dbReference type="SUPFAM" id="SSF47473">
    <property type="entry name" value="EF-hand"/>
    <property type="match status" value="1"/>
</dbReference>
<reference evidence="4 5" key="1">
    <citation type="journal article" date="2018" name="Mol. Plant">
        <title>The genome of Artemisia annua provides insight into the evolution of Asteraceae family and artemisinin biosynthesis.</title>
        <authorList>
            <person name="Shen Q."/>
            <person name="Zhang L."/>
            <person name="Liao Z."/>
            <person name="Wang S."/>
            <person name="Yan T."/>
            <person name="Shi P."/>
            <person name="Liu M."/>
            <person name="Fu X."/>
            <person name="Pan Q."/>
            <person name="Wang Y."/>
            <person name="Lv Z."/>
            <person name="Lu X."/>
            <person name="Zhang F."/>
            <person name="Jiang W."/>
            <person name="Ma Y."/>
            <person name="Chen M."/>
            <person name="Hao X."/>
            <person name="Li L."/>
            <person name="Tang Y."/>
            <person name="Lv G."/>
            <person name="Zhou Y."/>
            <person name="Sun X."/>
            <person name="Brodelius P.E."/>
            <person name="Rose J.K.C."/>
            <person name="Tang K."/>
        </authorList>
    </citation>
    <scope>NUCLEOTIDE SEQUENCE [LARGE SCALE GENOMIC DNA]</scope>
    <source>
        <strain evidence="5">cv. Huhao1</strain>
        <tissue evidence="4">Leaf</tissue>
    </source>
</reference>
<dbReference type="InterPro" id="IPR011992">
    <property type="entry name" value="EF-hand-dom_pair"/>
</dbReference>
<sequence length="219" mass="22798">MAPPSFAPPSAQYFAPHGNQSMRQPPPQSGPLPSQSVGGSSFPAGGGLAGAGLSNSNASGDWLGAEVLGLLYRNPKTPRASVGGNAITSATMFGGDLFSASHSISKPSLSSIPTQTVSIPPVSSAIAPVTSEPQTSAKIDPLGALNAFTRQPTGAPVQLKQVWDLSDQDNDSMLSLREFCVALYLMERYREGQNLPPTLPSNVLLDETLLSYGPTQSFL</sequence>
<name>A0A2U1LTD1_ARTAN</name>
<evidence type="ECO:0000259" key="2">
    <source>
        <dbReference type="PROSITE" id="PS50031"/>
    </source>
</evidence>
<feature type="domain" description="EF-hand" evidence="3">
    <location>
        <begin position="154"/>
        <end position="189"/>
    </location>
</feature>
<keyword evidence="5" id="KW-1185">Reference proteome</keyword>
<dbReference type="GO" id="GO:0005509">
    <property type="term" value="F:calcium ion binding"/>
    <property type="evidence" value="ECO:0007669"/>
    <property type="project" value="InterPro"/>
</dbReference>
<evidence type="ECO:0000313" key="5">
    <source>
        <dbReference type="Proteomes" id="UP000245207"/>
    </source>
</evidence>
<dbReference type="PROSITE" id="PS50222">
    <property type="entry name" value="EF_HAND_2"/>
    <property type="match status" value="1"/>
</dbReference>
<dbReference type="Gene3D" id="1.10.238.10">
    <property type="entry name" value="EF-hand"/>
    <property type="match status" value="1"/>
</dbReference>
<evidence type="ECO:0000259" key="3">
    <source>
        <dbReference type="PROSITE" id="PS50222"/>
    </source>
</evidence>
<feature type="region of interest" description="Disordered" evidence="1">
    <location>
        <begin position="1"/>
        <end position="43"/>
    </location>
</feature>
<proteinExistence type="predicted"/>
<dbReference type="PANTHER" id="PTHR11216">
    <property type="entry name" value="EH DOMAIN"/>
    <property type="match status" value="1"/>
</dbReference>
<feature type="domain" description="EH" evidence="2">
    <location>
        <begin position="159"/>
        <end position="204"/>
    </location>
</feature>
<dbReference type="SMART" id="SM00027">
    <property type="entry name" value="EH"/>
    <property type="match status" value="1"/>
</dbReference>
<dbReference type="GO" id="GO:0006897">
    <property type="term" value="P:endocytosis"/>
    <property type="evidence" value="ECO:0007669"/>
    <property type="project" value="TreeGrafter"/>
</dbReference>
<dbReference type="Proteomes" id="UP000245207">
    <property type="component" value="Unassembled WGS sequence"/>
</dbReference>
<comment type="caution">
    <text evidence="4">The sequence shown here is derived from an EMBL/GenBank/DDBJ whole genome shotgun (WGS) entry which is preliminary data.</text>
</comment>
<dbReference type="PROSITE" id="PS50031">
    <property type="entry name" value="EH"/>
    <property type="match status" value="1"/>
</dbReference>
<feature type="compositionally biased region" description="Low complexity" evidence="1">
    <location>
        <begin position="31"/>
        <end position="43"/>
    </location>
</feature>
<dbReference type="Pfam" id="PF12763">
    <property type="entry name" value="EH"/>
    <property type="match status" value="1"/>
</dbReference>
<dbReference type="AlphaFoldDB" id="A0A2U1LTD1"/>
<evidence type="ECO:0000313" key="4">
    <source>
        <dbReference type="EMBL" id="PWA52247.1"/>
    </source>
</evidence>
<gene>
    <name evidence="4" type="ORF">CTI12_AA457930</name>
</gene>
<dbReference type="GO" id="GO:0005737">
    <property type="term" value="C:cytoplasm"/>
    <property type="evidence" value="ECO:0007669"/>
    <property type="project" value="TreeGrafter"/>
</dbReference>
<dbReference type="EMBL" id="PKPP01007861">
    <property type="protein sequence ID" value="PWA52247.1"/>
    <property type="molecule type" value="Genomic_DNA"/>
</dbReference>
<dbReference type="GO" id="GO:0016197">
    <property type="term" value="P:endosomal transport"/>
    <property type="evidence" value="ECO:0007669"/>
    <property type="project" value="TreeGrafter"/>
</dbReference>
<protein>
    <recommendedName>
        <fullName evidence="6">Calcium-binding EF hand family protein</fullName>
    </recommendedName>
</protein>
<evidence type="ECO:0000256" key="1">
    <source>
        <dbReference type="SAM" id="MobiDB-lite"/>
    </source>
</evidence>
<dbReference type="OrthoDB" id="1750726at2759"/>
<evidence type="ECO:0008006" key="6">
    <source>
        <dbReference type="Google" id="ProtNLM"/>
    </source>
</evidence>
<dbReference type="PANTHER" id="PTHR11216:SF137">
    <property type="entry name" value="CALCIUM-BINDING EF HAND FAMILY PROTEIN"/>
    <property type="match status" value="1"/>
</dbReference>
<organism evidence="4 5">
    <name type="scientific">Artemisia annua</name>
    <name type="common">Sweet wormwood</name>
    <dbReference type="NCBI Taxonomy" id="35608"/>
    <lineage>
        <taxon>Eukaryota</taxon>
        <taxon>Viridiplantae</taxon>
        <taxon>Streptophyta</taxon>
        <taxon>Embryophyta</taxon>
        <taxon>Tracheophyta</taxon>
        <taxon>Spermatophyta</taxon>
        <taxon>Magnoliopsida</taxon>
        <taxon>eudicotyledons</taxon>
        <taxon>Gunneridae</taxon>
        <taxon>Pentapetalae</taxon>
        <taxon>asterids</taxon>
        <taxon>campanulids</taxon>
        <taxon>Asterales</taxon>
        <taxon>Asteraceae</taxon>
        <taxon>Asteroideae</taxon>
        <taxon>Anthemideae</taxon>
        <taxon>Artemisiinae</taxon>
        <taxon>Artemisia</taxon>
    </lineage>
</organism>
<dbReference type="STRING" id="35608.A0A2U1LTD1"/>
<dbReference type="GO" id="GO:0005634">
    <property type="term" value="C:nucleus"/>
    <property type="evidence" value="ECO:0007669"/>
    <property type="project" value="TreeGrafter"/>
</dbReference>
<accession>A0A2U1LTD1</accession>
<dbReference type="GO" id="GO:0005886">
    <property type="term" value="C:plasma membrane"/>
    <property type="evidence" value="ECO:0007669"/>
    <property type="project" value="TreeGrafter"/>
</dbReference>
<dbReference type="InterPro" id="IPR002048">
    <property type="entry name" value="EF_hand_dom"/>
</dbReference>
<dbReference type="InterPro" id="IPR000261">
    <property type="entry name" value="EH_dom"/>
</dbReference>